<evidence type="ECO:0000256" key="4">
    <source>
        <dbReference type="ARBA" id="ARBA00023125"/>
    </source>
</evidence>
<dbReference type="GO" id="GO:0006355">
    <property type="term" value="P:regulation of DNA-templated transcription"/>
    <property type="evidence" value="ECO:0007669"/>
    <property type="project" value="InterPro"/>
</dbReference>
<evidence type="ECO:0000259" key="7">
    <source>
        <dbReference type="PROSITE" id="PS50045"/>
    </source>
</evidence>
<dbReference type="InterPro" id="IPR025662">
    <property type="entry name" value="Sigma_54_int_dom_ATP-bd_1"/>
</dbReference>
<dbReference type="SUPFAM" id="SSF55785">
    <property type="entry name" value="PYP-like sensor domain (PAS domain)"/>
    <property type="match status" value="1"/>
</dbReference>
<dbReference type="Gene3D" id="1.10.10.60">
    <property type="entry name" value="Homeodomain-like"/>
    <property type="match status" value="1"/>
</dbReference>
<keyword evidence="2" id="KW-0067">ATP-binding</keyword>
<evidence type="ECO:0000256" key="3">
    <source>
        <dbReference type="ARBA" id="ARBA00023015"/>
    </source>
</evidence>
<dbReference type="InterPro" id="IPR009057">
    <property type="entry name" value="Homeodomain-like_sf"/>
</dbReference>
<feature type="coiled-coil region" evidence="6">
    <location>
        <begin position="123"/>
        <end position="150"/>
    </location>
</feature>
<organism evidence="9 10">
    <name type="scientific">Enterocloster aldenensis</name>
    <dbReference type="NCBI Taxonomy" id="358742"/>
    <lineage>
        <taxon>Bacteria</taxon>
        <taxon>Bacillati</taxon>
        <taxon>Bacillota</taxon>
        <taxon>Clostridia</taxon>
        <taxon>Lachnospirales</taxon>
        <taxon>Lachnospiraceae</taxon>
        <taxon>Enterocloster</taxon>
    </lineage>
</organism>
<dbReference type="SUPFAM" id="SSF52540">
    <property type="entry name" value="P-loop containing nucleoside triphosphate hydrolases"/>
    <property type="match status" value="1"/>
</dbReference>
<dbReference type="CDD" id="cd00009">
    <property type="entry name" value="AAA"/>
    <property type="match status" value="1"/>
</dbReference>
<dbReference type="InterPro" id="IPR025944">
    <property type="entry name" value="Sigma_54_int_dom_CS"/>
</dbReference>
<dbReference type="FunFam" id="3.40.50.300:FF:000006">
    <property type="entry name" value="DNA-binding transcriptional regulator NtrC"/>
    <property type="match status" value="1"/>
</dbReference>
<evidence type="ECO:0000313" key="10">
    <source>
        <dbReference type="Proteomes" id="UP001299608"/>
    </source>
</evidence>
<dbReference type="InterPro" id="IPR058031">
    <property type="entry name" value="AAA_lid_NorR"/>
</dbReference>
<dbReference type="AlphaFoldDB" id="A0AAW5C5F3"/>
<dbReference type="PANTHER" id="PTHR32071">
    <property type="entry name" value="TRANSCRIPTIONAL REGULATORY PROTEIN"/>
    <property type="match status" value="1"/>
</dbReference>
<dbReference type="InterPro" id="IPR027417">
    <property type="entry name" value="P-loop_NTPase"/>
</dbReference>
<gene>
    <name evidence="9" type="ORF">L0N08_25460</name>
</gene>
<dbReference type="Gene3D" id="3.40.50.300">
    <property type="entry name" value="P-loop containing nucleotide triphosphate hydrolases"/>
    <property type="match status" value="1"/>
</dbReference>
<dbReference type="Gene3D" id="3.30.450.20">
    <property type="entry name" value="PAS domain"/>
    <property type="match status" value="1"/>
</dbReference>
<dbReference type="PANTHER" id="PTHR32071:SF57">
    <property type="entry name" value="C4-DICARBOXYLATE TRANSPORT TRANSCRIPTIONAL REGULATORY PROTEIN DCTD"/>
    <property type="match status" value="1"/>
</dbReference>
<dbReference type="InterPro" id="IPR002197">
    <property type="entry name" value="HTH_Fis"/>
</dbReference>
<dbReference type="SMART" id="SM00382">
    <property type="entry name" value="AAA"/>
    <property type="match status" value="1"/>
</dbReference>
<dbReference type="InterPro" id="IPR002078">
    <property type="entry name" value="Sigma_54_int"/>
</dbReference>
<dbReference type="PROSITE" id="PS00688">
    <property type="entry name" value="SIGMA54_INTERACT_3"/>
    <property type="match status" value="1"/>
</dbReference>
<dbReference type="Pfam" id="PF02954">
    <property type="entry name" value="HTH_8"/>
    <property type="match status" value="1"/>
</dbReference>
<feature type="domain" description="Sigma-54 factor interaction" evidence="7">
    <location>
        <begin position="157"/>
        <end position="386"/>
    </location>
</feature>
<sequence length="469" mass="52138">MENSEAKELDIQTLYCLLDHCRLGIIIADAKGMILWGNDYYSAMAGFNIKDFIGQDIRIISRRNLVTLSGPVMADQVLETGEELTDIVTYPNEDFIATTLTPVRDSRGEIRYLIYSVTNCSESIRMQSELNQLNARNLALESQLNELLTTSLLSKDIIISDNRMKQIYKIATRLASVTTSVMILGESGVGKDVYAKFIHSISNRKNRNFIHVNLGAIPKSLFESELFGYEAGAFTGASKTGKTGLIELADGGTLFLDEIGELGLDIQAKLLQVVQERSVRRIGSARTVPLDIRIIAATNRNLEQMVKDGQFRLDLYYRLNVVTVEIPPLRERTVEIPLLVNAFLNRFNQKYSTRKTMGASAMDVLMQHDWPGNIRELMHTIESLVVIGTNDVITPAELPSSLTVPGGESVLGMISDMDSPDLNLKDATVLLEKRLICEALKRHKTTTAAAEAMGVDISTLSKKRKKYGI</sequence>
<protein>
    <submittedName>
        <fullName evidence="9">Sigma 54-interacting transcriptional regulator</fullName>
    </submittedName>
</protein>
<dbReference type="GO" id="GO:0043565">
    <property type="term" value="F:sequence-specific DNA binding"/>
    <property type="evidence" value="ECO:0007669"/>
    <property type="project" value="InterPro"/>
</dbReference>
<proteinExistence type="predicted"/>
<accession>A0AAW5C5F3</accession>
<dbReference type="InterPro" id="IPR035965">
    <property type="entry name" value="PAS-like_dom_sf"/>
</dbReference>
<dbReference type="GO" id="GO:0005524">
    <property type="term" value="F:ATP binding"/>
    <property type="evidence" value="ECO:0007669"/>
    <property type="project" value="UniProtKB-KW"/>
</dbReference>
<keyword evidence="1" id="KW-0547">Nucleotide-binding</keyword>
<dbReference type="Proteomes" id="UP001299608">
    <property type="component" value="Unassembled WGS sequence"/>
</dbReference>
<dbReference type="Pfam" id="PF25601">
    <property type="entry name" value="AAA_lid_14"/>
    <property type="match status" value="1"/>
</dbReference>
<evidence type="ECO:0000256" key="5">
    <source>
        <dbReference type="ARBA" id="ARBA00023163"/>
    </source>
</evidence>
<comment type="caution">
    <text evidence="9">The sequence shown here is derived from an EMBL/GenBank/DDBJ whole genome shotgun (WGS) entry which is preliminary data.</text>
</comment>
<keyword evidence="4" id="KW-0238">DNA-binding</keyword>
<dbReference type="PROSITE" id="PS50045">
    <property type="entry name" value="SIGMA54_INTERACT_4"/>
    <property type="match status" value="1"/>
</dbReference>
<dbReference type="InterPro" id="IPR000014">
    <property type="entry name" value="PAS"/>
</dbReference>
<feature type="domain" description="PAS" evidence="8">
    <location>
        <begin position="10"/>
        <end position="55"/>
    </location>
</feature>
<evidence type="ECO:0000256" key="2">
    <source>
        <dbReference type="ARBA" id="ARBA00022840"/>
    </source>
</evidence>
<dbReference type="Gene3D" id="1.10.8.60">
    <property type="match status" value="1"/>
</dbReference>
<dbReference type="PROSITE" id="PS00676">
    <property type="entry name" value="SIGMA54_INTERACT_2"/>
    <property type="match status" value="1"/>
</dbReference>
<reference evidence="9" key="1">
    <citation type="submission" date="2022-01" db="EMBL/GenBank/DDBJ databases">
        <title>Collection of gut derived symbiotic bacterial strains cultured from healthy donors.</title>
        <authorList>
            <person name="Lin H."/>
            <person name="Kohout C."/>
            <person name="Waligurski E."/>
            <person name="Pamer E.G."/>
        </authorList>
    </citation>
    <scope>NUCLEOTIDE SEQUENCE</scope>
    <source>
        <strain evidence="9">DFI.6.55</strain>
    </source>
</reference>
<evidence type="ECO:0000256" key="1">
    <source>
        <dbReference type="ARBA" id="ARBA00022741"/>
    </source>
</evidence>
<dbReference type="RefSeq" id="WP_166441929.1">
    <property type="nucleotide sequence ID" value="NZ_JAKNGE010000043.1"/>
</dbReference>
<evidence type="ECO:0000256" key="6">
    <source>
        <dbReference type="SAM" id="Coils"/>
    </source>
</evidence>
<dbReference type="InterPro" id="IPR025943">
    <property type="entry name" value="Sigma_54_int_dom_ATP-bd_2"/>
</dbReference>
<dbReference type="SUPFAM" id="SSF46689">
    <property type="entry name" value="Homeodomain-like"/>
    <property type="match status" value="1"/>
</dbReference>
<evidence type="ECO:0000313" key="9">
    <source>
        <dbReference type="EMBL" id="MCG4748767.1"/>
    </source>
</evidence>
<keyword evidence="3" id="KW-0805">Transcription regulation</keyword>
<name>A0AAW5C5F3_9FIRM</name>
<keyword evidence="6" id="KW-0175">Coiled coil</keyword>
<dbReference type="PROSITE" id="PS00675">
    <property type="entry name" value="SIGMA54_INTERACT_1"/>
    <property type="match status" value="1"/>
</dbReference>
<dbReference type="EMBL" id="JAKNGE010000043">
    <property type="protein sequence ID" value="MCG4748767.1"/>
    <property type="molecule type" value="Genomic_DNA"/>
</dbReference>
<evidence type="ECO:0000259" key="8">
    <source>
        <dbReference type="PROSITE" id="PS50112"/>
    </source>
</evidence>
<dbReference type="Pfam" id="PF00158">
    <property type="entry name" value="Sigma54_activat"/>
    <property type="match status" value="1"/>
</dbReference>
<dbReference type="InterPro" id="IPR003593">
    <property type="entry name" value="AAA+_ATPase"/>
</dbReference>
<dbReference type="PROSITE" id="PS50112">
    <property type="entry name" value="PAS"/>
    <property type="match status" value="1"/>
</dbReference>
<keyword evidence="5" id="KW-0804">Transcription</keyword>